<reference evidence="2" key="1">
    <citation type="submission" date="2021-02" db="EMBL/GenBank/DDBJ databases">
        <authorList>
            <person name="Nowell W R."/>
        </authorList>
    </citation>
    <scope>NUCLEOTIDE SEQUENCE</scope>
</reference>
<feature type="region of interest" description="Disordered" evidence="1">
    <location>
        <begin position="1"/>
        <end position="89"/>
    </location>
</feature>
<evidence type="ECO:0000313" key="2">
    <source>
        <dbReference type="EMBL" id="CAF0909674.1"/>
    </source>
</evidence>
<accession>A0A814A6B7</accession>
<evidence type="ECO:0000256" key="1">
    <source>
        <dbReference type="SAM" id="MobiDB-lite"/>
    </source>
</evidence>
<name>A0A814A6B7_9BILA</name>
<feature type="compositionally biased region" description="Basic and acidic residues" evidence="1">
    <location>
        <begin position="24"/>
        <end position="33"/>
    </location>
</feature>
<dbReference type="Proteomes" id="UP000663844">
    <property type="component" value="Unassembled WGS sequence"/>
</dbReference>
<gene>
    <name evidence="2" type="ORF">JYZ213_LOCUS11007</name>
    <name evidence="3" type="ORF">OXD698_LOCUS33667</name>
</gene>
<organism evidence="2 4">
    <name type="scientific">Adineta steineri</name>
    <dbReference type="NCBI Taxonomy" id="433720"/>
    <lineage>
        <taxon>Eukaryota</taxon>
        <taxon>Metazoa</taxon>
        <taxon>Spiralia</taxon>
        <taxon>Gnathifera</taxon>
        <taxon>Rotifera</taxon>
        <taxon>Eurotatoria</taxon>
        <taxon>Bdelloidea</taxon>
        <taxon>Adinetida</taxon>
        <taxon>Adinetidae</taxon>
        <taxon>Adineta</taxon>
    </lineage>
</organism>
<feature type="compositionally biased region" description="Basic and acidic residues" evidence="1">
    <location>
        <begin position="58"/>
        <end position="89"/>
    </location>
</feature>
<evidence type="ECO:0000313" key="4">
    <source>
        <dbReference type="Proteomes" id="UP000663845"/>
    </source>
</evidence>
<comment type="caution">
    <text evidence="2">The sequence shown here is derived from an EMBL/GenBank/DDBJ whole genome shotgun (WGS) entry which is preliminary data.</text>
</comment>
<dbReference type="Proteomes" id="UP000663845">
    <property type="component" value="Unassembled WGS sequence"/>
</dbReference>
<dbReference type="EMBL" id="CAJNOG010000082">
    <property type="protein sequence ID" value="CAF0909674.1"/>
    <property type="molecule type" value="Genomic_DNA"/>
</dbReference>
<evidence type="ECO:0000313" key="3">
    <source>
        <dbReference type="EMBL" id="CAF4070071.1"/>
    </source>
</evidence>
<dbReference type="EMBL" id="CAJOAZ010004666">
    <property type="protein sequence ID" value="CAF4070071.1"/>
    <property type="molecule type" value="Genomic_DNA"/>
</dbReference>
<protein>
    <submittedName>
        <fullName evidence="2">Uncharacterized protein</fullName>
    </submittedName>
</protein>
<dbReference type="AlphaFoldDB" id="A0A814A6B7"/>
<proteinExistence type="predicted"/>
<sequence length="89" mass="10094">MSDHVPRKTGGSGKPHQHFVQCKSKADAEERARSNSRGRTPVYHTAHEAGQKNHYHPAGKDGEKYPDGSHYEYGKPKQVNDKEKKQQKK</sequence>